<keyword evidence="2" id="KW-0378">Hydrolase</keyword>
<sequence length="336" mass="37007">MRLTPKANIVKVSWLLPSFLSVFLLGSNVQAVAKFQEISSVQPSTTPAVDDKSLFADVVPLHSPMKVLEPQIKALMARYSFLKTGMFFLDLDTGNYLDVGGARVFPAASTIKLPILIAFFQDLDAGKVTLNEMLTMRRDLVTNGSGTMQYERVGKKYTALETVTKMVTISDNTATNMIIDRLGGAARLNQRFRSWGLKDTVIRHLLADLRGTNTTSSQDMARVLALLVNNKLVSSQSQEQVLDILYRTVTNTLLPAGLGKGAVIANKTGDIGFLIGDAGFITMPNGKRYLAAIFVRRPYKDTRGRDFIRQVSHLVYNYLNQPNPVATVDSPNSATR</sequence>
<dbReference type="EMBL" id="VJXY01000011">
    <property type="protein sequence ID" value="MBD6616672.1"/>
    <property type="molecule type" value="Genomic_DNA"/>
</dbReference>
<protein>
    <submittedName>
        <fullName evidence="2">Serine hydrolase</fullName>
    </submittedName>
</protein>
<dbReference type="Proteomes" id="UP001165986">
    <property type="component" value="Unassembled WGS sequence"/>
</dbReference>
<dbReference type="SUPFAM" id="SSF56601">
    <property type="entry name" value="beta-lactamase/transpeptidase-like"/>
    <property type="match status" value="1"/>
</dbReference>
<dbReference type="InterPro" id="IPR000871">
    <property type="entry name" value="Beta-lactam_class-A"/>
</dbReference>
<evidence type="ECO:0000313" key="3">
    <source>
        <dbReference type="Proteomes" id="UP001165986"/>
    </source>
</evidence>
<name>A0AA40SX72_9NOST</name>
<reference evidence="2" key="1">
    <citation type="submission" date="2019-07" db="EMBL/GenBank/DDBJ databases">
        <title>Toxilogical consequences of a new and cryptic species of cyanobacteria (Komarekiella delphini-convector) recovered from the epidermis of a bottlenose dolphin and 1500 ft. in the air.</title>
        <authorList>
            <person name="Brown A.O."/>
            <person name="Dvorak P."/>
            <person name="Villanueva C.D."/>
            <person name="Foss A.J."/>
            <person name="Garvey A.D."/>
            <person name="Gibson Q.A."/>
            <person name="Johansen J.R."/>
            <person name="Casamatta D.A."/>
        </authorList>
    </citation>
    <scope>NUCLEOTIDE SEQUENCE</scope>
    <source>
        <strain evidence="2">SJRDD-AB1</strain>
    </source>
</reference>
<gene>
    <name evidence="2" type="ORF">FNW02_12725</name>
</gene>
<dbReference type="GO" id="GO:0030655">
    <property type="term" value="P:beta-lactam antibiotic catabolic process"/>
    <property type="evidence" value="ECO:0007669"/>
    <property type="project" value="InterPro"/>
</dbReference>
<dbReference type="GO" id="GO:0046677">
    <property type="term" value="P:response to antibiotic"/>
    <property type="evidence" value="ECO:0007669"/>
    <property type="project" value="InterPro"/>
</dbReference>
<dbReference type="InterPro" id="IPR045155">
    <property type="entry name" value="Beta-lactam_cat"/>
</dbReference>
<dbReference type="RefSeq" id="WP_191757902.1">
    <property type="nucleotide sequence ID" value="NZ_VJXY01000011.1"/>
</dbReference>
<dbReference type="PANTHER" id="PTHR35333">
    <property type="entry name" value="BETA-LACTAMASE"/>
    <property type="match status" value="1"/>
</dbReference>
<dbReference type="AlphaFoldDB" id="A0AA40SX72"/>
<proteinExistence type="predicted"/>
<evidence type="ECO:0000313" key="2">
    <source>
        <dbReference type="EMBL" id="MBD6616672.1"/>
    </source>
</evidence>
<dbReference type="GO" id="GO:0008800">
    <property type="term" value="F:beta-lactamase activity"/>
    <property type="evidence" value="ECO:0007669"/>
    <property type="project" value="InterPro"/>
</dbReference>
<comment type="caution">
    <text evidence="2">The sequence shown here is derived from an EMBL/GenBank/DDBJ whole genome shotgun (WGS) entry which is preliminary data.</text>
</comment>
<accession>A0AA40SX72</accession>
<dbReference type="PANTHER" id="PTHR35333:SF4">
    <property type="entry name" value="SLR0121 PROTEIN"/>
    <property type="match status" value="1"/>
</dbReference>
<organism evidence="2 3">
    <name type="scientific">Komarekiella delphini-convector SJRDD-AB1</name>
    <dbReference type="NCBI Taxonomy" id="2593771"/>
    <lineage>
        <taxon>Bacteria</taxon>
        <taxon>Bacillati</taxon>
        <taxon>Cyanobacteriota</taxon>
        <taxon>Cyanophyceae</taxon>
        <taxon>Nostocales</taxon>
        <taxon>Nostocaceae</taxon>
        <taxon>Komarekiella</taxon>
        <taxon>Komarekiella delphini-convector</taxon>
    </lineage>
</organism>
<evidence type="ECO:0000259" key="1">
    <source>
        <dbReference type="Pfam" id="PF13354"/>
    </source>
</evidence>
<feature type="domain" description="Beta-lactamase class A catalytic" evidence="1">
    <location>
        <begin position="85"/>
        <end position="295"/>
    </location>
</feature>
<keyword evidence="3" id="KW-1185">Reference proteome</keyword>
<dbReference type="Pfam" id="PF13354">
    <property type="entry name" value="Beta-lactamase2"/>
    <property type="match status" value="1"/>
</dbReference>
<dbReference type="InterPro" id="IPR012338">
    <property type="entry name" value="Beta-lactam/transpept-like"/>
</dbReference>
<dbReference type="Gene3D" id="3.40.710.10">
    <property type="entry name" value="DD-peptidase/beta-lactamase superfamily"/>
    <property type="match status" value="1"/>
</dbReference>